<accession>A0A3G8YJC4</accession>
<evidence type="ECO:0000256" key="1">
    <source>
        <dbReference type="ARBA" id="ARBA00022729"/>
    </source>
</evidence>
<geneLocation type="plasmid" evidence="4 5">
    <name>unnamed2</name>
</geneLocation>
<sequence>MTAFWKTAALLTATLSLTACGGGGTPAPLPDPDTTAPTIVSITPADGAIGVSKEANIVVTFSEKMNQAATQAAYQSTELPASGVVFSWNADSTVLTINPDQDLAYSGGAAKIYAFKLTGSATDSAGNAMLPRSSSFKTFRMLEYDAYSTATLDGWVRGDNVVNTVSDKLRVGDGNGGENNTAYRSFISFDLSGLPATQQGIESAMILIEQTSIEGNPYTDLSIGANALMLDHVNYGAALTGAAFNTTSLSAIDEPMKQSKITNYALWVGSAVQADVSAGRTRSQYRLSFPKLTDGDGNADSTYLNSGNNNDLSNRPVLTVFYLMP</sequence>
<dbReference type="EMBL" id="CP034186">
    <property type="protein sequence ID" value="AZI44840.1"/>
    <property type="molecule type" value="Genomic_DNA"/>
</dbReference>
<keyword evidence="5" id="KW-1185">Reference proteome</keyword>
<dbReference type="OrthoDB" id="64107at2"/>
<feature type="signal peptide" evidence="2">
    <location>
        <begin position="1"/>
        <end position="21"/>
    </location>
</feature>
<evidence type="ECO:0000259" key="3">
    <source>
        <dbReference type="Pfam" id="PF13205"/>
    </source>
</evidence>
<dbReference type="Pfam" id="PF13205">
    <property type="entry name" value="Big_5"/>
    <property type="match status" value="1"/>
</dbReference>
<evidence type="ECO:0000313" key="5">
    <source>
        <dbReference type="Proteomes" id="UP000276417"/>
    </source>
</evidence>
<dbReference type="KEGG" id="dph:EHF33_18130"/>
<dbReference type="AlphaFoldDB" id="A0A3G8YJC4"/>
<dbReference type="PROSITE" id="PS51257">
    <property type="entry name" value="PROKAR_LIPOPROTEIN"/>
    <property type="match status" value="1"/>
</dbReference>
<gene>
    <name evidence="4" type="ORF">EHF33_18130</name>
</gene>
<feature type="domain" description="SbsA Ig-like" evidence="3">
    <location>
        <begin position="33"/>
        <end position="138"/>
    </location>
</feature>
<proteinExistence type="predicted"/>
<protein>
    <recommendedName>
        <fullName evidence="3">SbsA Ig-like domain-containing protein</fullName>
    </recommendedName>
</protein>
<evidence type="ECO:0000313" key="4">
    <source>
        <dbReference type="EMBL" id="AZI44840.1"/>
    </source>
</evidence>
<organism evidence="4 5">
    <name type="scientific">Deinococcus psychrotolerans</name>
    <dbReference type="NCBI Taxonomy" id="2489213"/>
    <lineage>
        <taxon>Bacteria</taxon>
        <taxon>Thermotogati</taxon>
        <taxon>Deinococcota</taxon>
        <taxon>Deinococci</taxon>
        <taxon>Deinococcales</taxon>
        <taxon>Deinococcaceae</taxon>
        <taxon>Deinococcus</taxon>
    </lineage>
</organism>
<feature type="chain" id="PRO_5018167388" description="SbsA Ig-like domain-containing protein" evidence="2">
    <location>
        <begin position="22"/>
        <end position="325"/>
    </location>
</feature>
<dbReference type="InterPro" id="IPR032812">
    <property type="entry name" value="SbsA_Ig"/>
</dbReference>
<reference evidence="4 5" key="1">
    <citation type="submission" date="2018-11" db="EMBL/GenBank/DDBJ databases">
        <title>Deinococcus shelandsis sp. nov., isolated from South Shetland Islands soil of Antarctica.</title>
        <authorList>
            <person name="Tian J."/>
        </authorList>
    </citation>
    <scope>NUCLEOTIDE SEQUENCE [LARGE SCALE GENOMIC DNA]</scope>
    <source>
        <strain evidence="4 5">S14-83T</strain>
        <plasmid evidence="4 5">unnamed2</plasmid>
    </source>
</reference>
<keyword evidence="4" id="KW-0614">Plasmid</keyword>
<dbReference type="RefSeq" id="WP_124874868.1">
    <property type="nucleotide sequence ID" value="NZ_CP034186.1"/>
</dbReference>
<evidence type="ECO:0000256" key="2">
    <source>
        <dbReference type="SAM" id="SignalP"/>
    </source>
</evidence>
<dbReference type="Gene3D" id="2.60.40.3710">
    <property type="match status" value="1"/>
</dbReference>
<dbReference type="Proteomes" id="UP000276417">
    <property type="component" value="Plasmid unnamed2"/>
</dbReference>
<keyword evidence="1 2" id="KW-0732">Signal</keyword>
<name>A0A3G8YJC4_9DEIO</name>